<sequence>MTVGIELPHVPVPLSRLVLGTMTFGDTVDRSSAALMLDAALDAGVTGVDTANGYAGGESERLLGELLAGRRERVVLATKAGIAHPDQGDHAPLSRSGLRAALEGSLKRLGTDRVDLFYLHQPDRATPLVETLAAVAEFVAEGKVGALGVSNFAAWQIAELARVAEEVGAPRPVVAQQLHNLLARRLEEEYVEYAAVSGLATMVYNPLGGGLLTGRHSFGQAPEGGRFGDSKLAVMYRQRYWNEDLFRAVGDLTRIASEAGLALTDLALRWLLSRPSTDALLLGGSRVEHLLANIAASAAGPLPADVTAACDEVGARLRGPMPAYNR</sequence>
<keyword evidence="4" id="KW-1185">Reference proteome</keyword>
<protein>
    <submittedName>
        <fullName evidence="3">Aldo/keto reductase</fullName>
    </submittedName>
</protein>
<dbReference type="InterPro" id="IPR050523">
    <property type="entry name" value="AKR_Detox_Biosynth"/>
</dbReference>
<dbReference type="Gene3D" id="3.20.20.100">
    <property type="entry name" value="NADP-dependent oxidoreductase domain"/>
    <property type="match status" value="1"/>
</dbReference>
<dbReference type="EMBL" id="CP075896">
    <property type="protein sequence ID" value="QWB27589.1"/>
    <property type="molecule type" value="Genomic_DNA"/>
</dbReference>
<dbReference type="InterPro" id="IPR023210">
    <property type="entry name" value="NADP_OxRdtase_dom"/>
</dbReference>
<evidence type="ECO:0000259" key="2">
    <source>
        <dbReference type="Pfam" id="PF00248"/>
    </source>
</evidence>
<evidence type="ECO:0000256" key="1">
    <source>
        <dbReference type="ARBA" id="ARBA00023002"/>
    </source>
</evidence>
<organism evidence="3 4">
    <name type="scientific">Streptomyces koelreuteriae</name>
    <dbReference type="NCBI Taxonomy" id="2838015"/>
    <lineage>
        <taxon>Bacteria</taxon>
        <taxon>Bacillati</taxon>
        <taxon>Actinomycetota</taxon>
        <taxon>Actinomycetes</taxon>
        <taxon>Kitasatosporales</taxon>
        <taxon>Streptomycetaceae</taxon>
        <taxon>Streptomyces</taxon>
    </lineage>
</organism>
<evidence type="ECO:0000313" key="3">
    <source>
        <dbReference type="EMBL" id="QWB27589.1"/>
    </source>
</evidence>
<gene>
    <name evidence="3" type="ORF">KJK29_36035</name>
</gene>
<dbReference type="PANTHER" id="PTHR43364">
    <property type="entry name" value="NADH-SPECIFIC METHYLGLYOXAL REDUCTASE-RELATED"/>
    <property type="match status" value="1"/>
</dbReference>
<dbReference type="InterPro" id="IPR036812">
    <property type="entry name" value="NAD(P)_OxRdtase_dom_sf"/>
</dbReference>
<name>A0ABX8G251_9ACTN</name>
<feature type="domain" description="NADP-dependent oxidoreductase" evidence="2">
    <location>
        <begin position="16"/>
        <end position="313"/>
    </location>
</feature>
<dbReference type="PANTHER" id="PTHR43364:SF4">
    <property type="entry name" value="NAD(P)-LINKED OXIDOREDUCTASE SUPERFAMILY PROTEIN"/>
    <property type="match status" value="1"/>
</dbReference>
<dbReference type="Pfam" id="PF00248">
    <property type="entry name" value="Aldo_ket_red"/>
    <property type="match status" value="1"/>
</dbReference>
<keyword evidence="1" id="KW-0560">Oxidoreductase</keyword>
<accession>A0ABX8G251</accession>
<dbReference type="RefSeq" id="WP_215123396.1">
    <property type="nucleotide sequence ID" value="NZ_CP075896.1"/>
</dbReference>
<reference evidence="4" key="1">
    <citation type="submission" date="2021-05" db="EMBL/GenBank/DDBJ databases">
        <title>Direct Submission.</title>
        <authorList>
            <person name="Li K."/>
            <person name="Gao J."/>
        </authorList>
    </citation>
    <scope>NUCLEOTIDE SEQUENCE [LARGE SCALE GENOMIC DNA]</scope>
    <source>
        <strain evidence="4">MG62</strain>
    </source>
</reference>
<dbReference type="PRINTS" id="PR00069">
    <property type="entry name" value="ALDKETRDTASE"/>
</dbReference>
<dbReference type="SUPFAM" id="SSF51430">
    <property type="entry name" value="NAD(P)-linked oxidoreductase"/>
    <property type="match status" value="1"/>
</dbReference>
<dbReference type="InterPro" id="IPR020471">
    <property type="entry name" value="AKR"/>
</dbReference>
<dbReference type="Proteomes" id="UP000679629">
    <property type="component" value="Chromosome"/>
</dbReference>
<proteinExistence type="predicted"/>
<evidence type="ECO:0000313" key="4">
    <source>
        <dbReference type="Proteomes" id="UP000679629"/>
    </source>
</evidence>